<reference evidence="13 14" key="1">
    <citation type="submission" date="2020-03" db="EMBL/GenBank/DDBJ databases">
        <title>Two novel Motilibacter sp.</title>
        <authorList>
            <person name="Liu S."/>
        </authorList>
    </citation>
    <scope>NUCLEOTIDE SEQUENCE [LARGE SCALE GENOMIC DNA]</scope>
    <source>
        <strain evidence="13 14">E257</strain>
    </source>
</reference>
<evidence type="ECO:0000256" key="3">
    <source>
        <dbReference type="ARBA" id="ARBA00022723"/>
    </source>
</evidence>
<dbReference type="GO" id="GO:0008966">
    <property type="term" value="F:phosphoglucosamine mutase activity"/>
    <property type="evidence" value="ECO:0007669"/>
    <property type="project" value="UniProtKB-EC"/>
</dbReference>
<keyword evidence="2 6" id="KW-0597">Phosphoprotein</keyword>
<evidence type="ECO:0000259" key="11">
    <source>
        <dbReference type="Pfam" id="PF02879"/>
    </source>
</evidence>
<dbReference type="Proteomes" id="UP000800981">
    <property type="component" value="Unassembled WGS sequence"/>
</dbReference>
<dbReference type="InterPro" id="IPR016066">
    <property type="entry name" value="A-D-PHexomutase_CS"/>
</dbReference>
<dbReference type="InterPro" id="IPR005841">
    <property type="entry name" value="Alpha-D-phosphohexomutase_SF"/>
</dbReference>
<name>A0ABX0GZ67_9ACTN</name>
<comment type="PTM">
    <text evidence="6">Activated by phosphorylation.</text>
</comment>
<dbReference type="PANTHER" id="PTHR42946:SF1">
    <property type="entry name" value="PHOSPHOGLUCOMUTASE (ALPHA-D-GLUCOSE-1,6-BISPHOSPHATE-DEPENDENT)"/>
    <property type="match status" value="1"/>
</dbReference>
<dbReference type="Gene3D" id="3.40.120.10">
    <property type="entry name" value="Alpha-D-Glucose-1,6-Bisphosphate, subunit A, domain 3"/>
    <property type="match status" value="3"/>
</dbReference>
<dbReference type="HAMAP" id="MF_01554_B">
    <property type="entry name" value="GlmM_B"/>
    <property type="match status" value="1"/>
</dbReference>
<evidence type="ECO:0000259" key="12">
    <source>
        <dbReference type="Pfam" id="PF02880"/>
    </source>
</evidence>
<dbReference type="NCBIfam" id="TIGR01455">
    <property type="entry name" value="glmM"/>
    <property type="match status" value="1"/>
</dbReference>
<keyword evidence="4 6" id="KW-0460">Magnesium</keyword>
<dbReference type="PANTHER" id="PTHR42946">
    <property type="entry name" value="PHOSPHOHEXOSE MUTASE"/>
    <property type="match status" value="1"/>
</dbReference>
<evidence type="ECO:0000256" key="7">
    <source>
        <dbReference type="RuleBase" id="RU004326"/>
    </source>
</evidence>
<dbReference type="InterPro" id="IPR005845">
    <property type="entry name" value="A-D-PHexomutase_a/b/a-II"/>
</dbReference>
<dbReference type="InterPro" id="IPR016055">
    <property type="entry name" value="A-D-PHexomutase_a/b/a-I/II/III"/>
</dbReference>
<evidence type="ECO:0000259" key="10">
    <source>
        <dbReference type="Pfam" id="PF02878"/>
    </source>
</evidence>
<dbReference type="Pfam" id="PF02879">
    <property type="entry name" value="PGM_PMM_II"/>
    <property type="match status" value="1"/>
</dbReference>
<organism evidence="13 14">
    <name type="scientific">Motilibacter deserti</name>
    <dbReference type="NCBI Taxonomy" id="2714956"/>
    <lineage>
        <taxon>Bacteria</taxon>
        <taxon>Bacillati</taxon>
        <taxon>Actinomycetota</taxon>
        <taxon>Actinomycetes</taxon>
        <taxon>Motilibacterales</taxon>
        <taxon>Motilibacteraceae</taxon>
        <taxon>Motilibacter</taxon>
    </lineage>
</organism>
<evidence type="ECO:0000256" key="8">
    <source>
        <dbReference type="RuleBase" id="RU004327"/>
    </source>
</evidence>
<evidence type="ECO:0000256" key="1">
    <source>
        <dbReference type="ARBA" id="ARBA00010231"/>
    </source>
</evidence>
<feature type="binding site" description="via phosphate group" evidence="6">
    <location>
        <position position="117"/>
    </location>
    <ligand>
        <name>Mg(2+)</name>
        <dbReference type="ChEBI" id="CHEBI:18420"/>
    </ligand>
</feature>
<dbReference type="EMBL" id="JAANNP010000013">
    <property type="protein sequence ID" value="NHC14971.1"/>
    <property type="molecule type" value="Genomic_DNA"/>
</dbReference>
<dbReference type="SUPFAM" id="SSF55957">
    <property type="entry name" value="Phosphoglucomutase, C-terminal domain"/>
    <property type="match status" value="1"/>
</dbReference>
<keyword evidence="3 6" id="KW-0479">Metal-binding</keyword>
<comment type="similarity">
    <text evidence="1 6 7">Belongs to the phosphohexose mutase family.</text>
</comment>
<sequence>MAASPQSTAGQQSAGRLFGTDGVRGLANVDLTAELALDLAVAAAHILADTGAFAGHRPSAVVGRDPRASGEFLAAAVTAGLASAGVDVLDVGVLPTPAVAHLTGVLGADLGVMLSASHNPMPDNGIKFFARGGVKLADELEDAIERRLREPWTRPVGASVGRVSRSKDARGLYSGHLLAAAPHRLDGLKVVVDAANGAAYAAAPETLRRLGATVVAIAAKPDGVNINDGVGSTHLEHVAAAVREHGADAGIAHDGDADRCLAVDAEGNVVDGDQILAILALAMREAGTLRRDTVVATVMANLGFKLAMRREGIAVVETKVGDRYVLEAMREGGYALGGEQSGHVVLLDHATTGDGLLTALYLLGRMAQTGKPLAELAAVMERLPQVLVNVRDVDKSRVDDEVAVKAAVAEAEAELGDSGRVLLRPSGTEQLVRVMVEAPTAEQAGEIAERLAAVVRAKLAV</sequence>
<dbReference type="Gene3D" id="3.30.310.50">
    <property type="entry name" value="Alpha-D-phosphohexomutase, C-terminal domain"/>
    <property type="match status" value="1"/>
</dbReference>
<dbReference type="RefSeq" id="WP_166283001.1">
    <property type="nucleotide sequence ID" value="NZ_JAANNP010000013.1"/>
</dbReference>
<feature type="binding site" evidence="6">
    <location>
        <position position="256"/>
    </location>
    <ligand>
        <name>Mg(2+)</name>
        <dbReference type="ChEBI" id="CHEBI:18420"/>
    </ligand>
</feature>
<feature type="domain" description="Alpha-D-phosphohexomutase alpha/beta/alpha" evidence="10">
    <location>
        <begin position="16"/>
        <end position="149"/>
    </location>
</feature>
<dbReference type="PRINTS" id="PR00509">
    <property type="entry name" value="PGMPMM"/>
</dbReference>
<feature type="binding site" evidence="6">
    <location>
        <position position="254"/>
    </location>
    <ligand>
        <name>Mg(2+)</name>
        <dbReference type="ChEBI" id="CHEBI:18420"/>
    </ligand>
</feature>
<feature type="domain" description="Alpha-D-phosphohexomutase alpha/beta/alpha" evidence="12">
    <location>
        <begin position="271"/>
        <end position="382"/>
    </location>
</feature>
<dbReference type="PROSITE" id="PS00710">
    <property type="entry name" value="PGM_PMM"/>
    <property type="match status" value="1"/>
</dbReference>
<comment type="function">
    <text evidence="6 8">Catalyzes the conversion of glucosamine-6-phosphate to glucosamine-1-phosphate.</text>
</comment>
<dbReference type="InterPro" id="IPR005843">
    <property type="entry name" value="A-D-PHexomutase_C"/>
</dbReference>
<dbReference type="SUPFAM" id="SSF53738">
    <property type="entry name" value="Phosphoglucomutase, first 3 domains"/>
    <property type="match status" value="3"/>
</dbReference>
<dbReference type="InterPro" id="IPR005846">
    <property type="entry name" value="A-D-PHexomutase_a/b/a-III"/>
</dbReference>
<evidence type="ECO:0000256" key="2">
    <source>
        <dbReference type="ARBA" id="ARBA00022553"/>
    </source>
</evidence>
<evidence type="ECO:0000256" key="4">
    <source>
        <dbReference type="ARBA" id="ARBA00022842"/>
    </source>
</evidence>
<feature type="domain" description="Alpha-D-phosphohexomutase C-terminal" evidence="9">
    <location>
        <begin position="387"/>
        <end position="453"/>
    </location>
</feature>
<dbReference type="Pfam" id="PF00408">
    <property type="entry name" value="PGM_PMM_IV"/>
    <property type="match status" value="1"/>
</dbReference>
<feature type="active site" description="Phosphoserine intermediate" evidence="6">
    <location>
        <position position="117"/>
    </location>
</feature>
<keyword evidence="5 6" id="KW-0413">Isomerase</keyword>
<dbReference type="NCBIfam" id="NF008139">
    <property type="entry name" value="PRK10887.1"/>
    <property type="match status" value="1"/>
</dbReference>
<proteinExistence type="inferred from homology"/>
<feature type="domain" description="Alpha-D-phosphohexomutase alpha/beta/alpha" evidence="11">
    <location>
        <begin position="183"/>
        <end position="267"/>
    </location>
</feature>
<dbReference type="InterPro" id="IPR050060">
    <property type="entry name" value="Phosphoglucosamine_mutase"/>
</dbReference>
<evidence type="ECO:0000313" key="14">
    <source>
        <dbReference type="Proteomes" id="UP000800981"/>
    </source>
</evidence>
<comment type="cofactor">
    <cofactor evidence="6">
        <name>Mg(2+)</name>
        <dbReference type="ChEBI" id="CHEBI:18420"/>
    </cofactor>
    <text evidence="6">Binds 1 Mg(2+) ion per subunit.</text>
</comment>
<dbReference type="Pfam" id="PF02880">
    <property type="entry name" value="PGM_PMM_III"/>
    <property type="match status" value="1"/>
</dbReference>
<evidence type="ECO:0000256" key="6">
    <source>
        <dbReference type="HAMAP-Rule" id="MF_01554"/>
    </source>
</evidence>
<keyword evidence="14" id="KW-1185">Reference proteome</keyword>
<dbReference type="InterPro" id="IPR036900">
    <property type="entry name" value="A-D-PHexomutase_C_sf"/>
</dbReference>
<evidence type="ECO:0000256" key="5">
    <source>
        <dbReference type="ARBA" id="ARBA00023235"/>
    </source>
</evidence>
<evidence type="ECO:0000259" key="9">
    <source>
        <dbReference type="Pfam" id="PF00408"/>
    </source>
</evidence>
<dbReference type="EC" id="5.4.2.10" evidence="6 8"/>
<feature type="modified residue" description="Phosphoserine" evidence="6">
    <location>
        <position position="117"/>
    </location>
</feature>
<dbReference type="CDD" id="cd05802">
    <property type="entry name" value="GlmM"/>
    <property type="match status" value="1"/>
</dbReference>
<comment type="caution">
    <text evidence="13">The sequence shown here is derived from an EMBL/GenBank/DDBJ whole genome shotgun (WGS) entry which is preliminary data.</text>
</comment>
<dbReference type="InterPro" id="IPR005844">
    <property type="entry name" value="A-D-PHexomutase_a/b/a-I"/>
</dbReference>
<evidence type="ECO:0000313" key="13">
    <source>
        <dbReference type="EMBL" id="NHC14971.1"/>
    </source>
</evidence>
<gene>
    <name evidence="6" type="primary">glmM</name>
    <name evidence="13" type="ORF">G9H71_14375</name>
</gene>
<dbReference type="Pfam" id="PF02878">
    <property type="entry name" value="PGM_PMM_I"/>
    <property type="match status" value="1"/>
</dbReference>
<feature type="binding site" evidence="6">
    <location>
        <position position="258"/>
    </location>
    <ligand>
        <name>Mg(2+)</name>
        <dbReference type="ChEBI" id="CHEBI:18420"/>
    </ligand>
</feature>
<protein>
    <recommendedName>
        <fullName evidence="6 8">Phosphoglucosamine mutase</fullName>
        <ecNumber evidence="6 8">5.4.2.10</ecNumber>
    </recommendedName>
</protein>
<accession>A0ABX0GZ67</accession>
<comment type="catalytic activity">
    <reaction evidence="6 8">
        <text>alpha-D-glucosamine 1-phosphate = D-glucosamine 6-phosphate</text>
        <dbReference type="Rhea" id="RHEA:23424"/>
        <dbReference type="ChEBI" id="CHEBI:58516"/>
        <dbReference type="ChEBI" id="CHEBI:58725"/>
        <dbReference type="EC" id="5.4.2.10"/>
    </reaction>
</comment>
<dbReference type="InterPro" id="IPR006352">
    <property type="entry name" value="GlmM_bact"/>
</dbReference>